<comment type="caution">
    <text evidence="1">The sequence shown here is derived from an EMBL/GenBank/DDBJ whole genome shotgun (WGS) entry which is preliminary data.</text>
</comment>
<sequence>MSSILLENVEAIAKASGKLGSYFPSSIEMTV</sequence>
<dbReference type="EMBL" id="JACHHZ010000006">
    <property type="protein sequence ID" value="MBB6095824.1"/>
    <property type="molecule type" value="Genomic_DNA"/>
</dbReference>
<name>A0A841HT52_9GAMM</name>
<evidence type="ECO:0000313" key="2">
    <source>
        <dbReference type="Proteomes" id="UP000588068"/>
    </source>
</evidence>
<protein>
    <submittedName>
        <fullName evidence="1">Uncharacterized protein</fullName>
    </submittedName>
</protein>
<reference evidence="1 2" key="1">
    <citation type="submission" date="2020-08" db="EMBL/GenBank/DDBJ databases">
        <title>Genomic Encyclopedia of Type Strains, Phase IV (KMG-IV): sequencing the most valuable type-strain genomes for metagenomic binning, comparative biology and taxonomic classification.</title>
        <authorList>
            <person name="Goeker M."/>
        </authorList>
    </citation>
    <scope>NUCLEOTIDE SEQUENCE [LARGE SCALE GENOMIC DNA]</scope>
    <source>
        <strain evidence="1 2">DSM 26723</strain>
    </source>
</reference>
<dbReference type="AlphaFoldDB" id="A0A841HT52"/>
<accession>A0A841HT52</accession>
<evidence type="ECO:0000313" key="1">
    <source>
        <dbReference type="EMBL" id="MBB6095824.1"/>
    </source>
</evidence>
<keyword evidence="2" id="KW-1185">Reference proteome</keyword>
<dbReference type="Proteomes" id="UP000588068">
    <property type="component" value="Unassembled WGS sequence"/>
</dbReference>
<organism evidence="1 2">
    <name type="scientific">Povalibacter uvarum</name>
    <dbReference type="NCBI Taxonomy" id="732238"/>
    <lineage>
        <taxon>Bacteria</taxon>
        <taxon>Pseudomonadati</taxon>
        <taxon>Pseudomonadota</taxon>
        <taxon>Gammaproteobacteria</taxon>
        <taxon>Steroidobacterales</taxon>
        <taxon>Steroidobacteraceae</taxon>
        <taxon>Povalibacter</taxon>
    </lineage>
</organism>
<proteinExistence type="predicted"/>
<gene>
    <name evidence="1" type="ORF">HNQ60_004715</name>
</gene>